<evidence type="ECO:0000313" key="3">
    <source>
        <dbReference type="EMBL" id="AZE48799.1"/>
    </source>
</evidence>
<feature type="domain" description="Cupin type-2" evidence="2">
    <location>
        <begin position="55"/>
        <end position="125"/>
    </location>
</feature>
<dbReference type="Proteomes" id="UP000268048">
    <property type="component" value="Chromosome"/>
</dbReference>
<dbReference type="AlphaFoldDB" id="A0A3G7TRB1"/>
<sequence>MKKTLAALTCALASLTLLTSLGAAAHEPEYGQEKLKILQEHALSNLPGKTALMLTVDYAPGQATVPHMHKGAALAYVLEGEITSRVNDEPAITYKAGESWYEPAGSQHPVSANASASKPARLLVFMLKDAQDEVLTPLKQ</sequence>
<dbReference type="SUPFAM" id="SSF51182">
    <property type="entry name" value="RmlC-like cupins"/>
    <property type="match status" value="1"/>
</dbReference>
<accession>A0A3G7TRB1</accession>
<dbReference type="Gene3D" id="2.60.120.10">
    <property type="entry name" value="Jelly Rolls"/>
    <property type="match status" value="1"/>
</dbReference>
<dbReference type="PANTHER" id="PTHR38599:SF1">
    <property type="entry name" value="CUPIN DOMAIN PROTEIN (AFU_ORTHOLOGUE AFUA_3G13620)"/>
    <property type="match status" value="1"/>
</dbReference>
<dbReference type="InterPro" id="IPR014710">
    <property type="entry name" value="RmlC-like_jellyroll"/>
</dbReference>
<dbReference type="RefSeq" id="WP_124320679.1">
    <property type="nucleotide sequence ID" value="NZ_CP027753.1"/>
</dbReference>
<dbReference type="EMBL" id="CP027753">
    <property type="protein sequence ID" value="AZE48799.1"/>
    <property type="molecule type" value="Genomic_DNA"/>
</dbReference>
<proteinExistence type="predicted"/>
<feature type="signal peptide" evidence="1">
    <location>
        <begin position="1"/>
        <end position="25"/>
    </location>
</feature>
<feature type="chain" id="PRO_5018285051" description="Cupin type-2 domain-containing protein" evidence="1">
    <location>
        <begin position="26"/>
        <end position="140"/>
    </location>
</feature>
<dbReference type="Pfam" id="PF07883">
    <property type="entry name" value="Cupin_2"/>
    <property type="match status" value="1"/>
</dbReference>
<evidence type="ECO:0000259" key="2">
    <source>
        <dbReference type="Pfam" id="PF07883"/>
    </source>
</evidence>
<dbReference type="CDD" id="cd02234">
    <property type="entry name" value="cupin_BLR7677-like"/>
    <property type="match status" value="1"/>
</dbReference>
<dbReference type="InterPro" id="IPR011051">
    <property type="entry name" value="RmlC_Cupin_sf"/>
</dbReference>
<protein>
    <recommendedName>
        <fullName evidence="2">Cupin type-2 domain-containing protein</fullName>
    </recommendedName>
</protein>
<evidence type="ECO:0000256" key="1">
    <source>
        <dbReference type="SAM" id="SignalP"/>
    </source>
</evidence>
<reference evidence="3 4" key="1">
    <citation type="submission" date="2018-03" db="EMBL/GenBank/DDBJ databases">
        <title>Diversity of phytobeneficial traits revealed by whole-genome analysis of worldwide-isolated phenazine-producing Pseudomonas spp.</title>
        <authorList>
            <person name="Biessy A."/>
            <person name="Novinscak A."/>
            <person name="Blom J."/>
            <person name="Leger G."/>
            <person name="Thomashow L.S."/>
            <person name="Cazorla F.M."/>
            <person name="Josic D."/>
            <person name="Filion M."/>
        </authorList>
    </citation>
    <scope>NUCLEOTIDE SEQUENCE [LARGE SCALE GENOMIC DNA]</scope>
    <source>
        <strain evidence="3 4">B25</strain>
    </source>
</reference>
<dbReference type="PANTHER" id="PTHR38599">
    <property type="entry name" value="CUPIN DOMAIN PROTEIN (AFU_ORTHOLOGUE AFUA_3G13620)"/>
    <property type="match status" value="1"/>
</dbReference>
<keyword evidence="1" id="KW-0732">Signal</keyword>
<evidence type="ECO:0000313" key="4">
    <source>
        <dbReference type="Proteomes" id="UP000268048"/>
    </source>
</evidence>
<organism evidence="3 4">
    <name type="scientific">Pseudomonas chlororaphis</name>
    <dbReference type="NCBI Taxonomy" id="587753"/>
    <lineage>
        <taxon>Bacteria</taxon>
        <taxon>Pseudomonadati</taxon>
        <taxon>Pseudomonadota</taxon>
        <taxon>Gammaproteobacteria</taxon>
        <taxon>Pseudomonadales</taxon>
        <taxon>Pseudomonadaceae</taxon>
        <taxon>Pseudomonas</taxon>
    </lineage>
</organism>
<dbReference type="InterPro" id="IPR013096">
    <property type="entry name" value="Cupin_2"/>
</dbReference>
<gene>
    <name evidence="3" type="ORF">C4K04_3127</name>
</gene>
<name>A0A3G7TRB1_9PSED</name>